<dbReference type="GO" id="GO:0016020">
    <property type="term" value="C:membrane"/>
    <property type="evidence" value="ECO:0007669"/>
    <property type="project" value="GOC"/>
</dbReference>
<dbReference type="FunFam" id="3.90.550.10:FF:000122">
    <property type="entry name" value="Dolichol-phosphate mannosyltransferase subunit 1"/>
    <property type="match status" value="1"/>
</dbReference>
<accession>A0A841AKS0</accession>
<dbReference type="Proteomes" id="UP000536685">
    <property type="component" value="Unassembled WGS sequence"/>
</dbReference>
<dbReference type="GO" id="GO:0004582">
    <property type="term" value="F:dolichyl-phosphate beta-D-mannosyltransferase activity"/>
    <property type="evidence" value="ECO:0007669"/>
    <property type="project" value="UniProtKB-EC"/>
</dbReference>
<dbReference type="Pfam" id="PF00535">
    <property type="entry name" value="Glycos_transf_2"/>
    <property type="match status" value="1"/>
</dbReference>
<proteinExistence type="inferred from homology"/>
<dbReference type="EC" id="2.4.1.83" evidence="5"/>
<evidence type="ECO:0000256" key="1">
    <source>
        <dbReference type="ARBA" id="ARBA00006739"/>
    </source>
</evidence>
<keyword evidence="6" id="KW-1185">Reference proteome</keyword>
<keyword evidence="2 5" id="KW-0328">Glycosyltransferase</keyword>
<organism evidence="5 6">
    <name type="scientific">Conyzicola lurida</name>
    <dbReference type="NCBI Taxonomy" id="1172621"/>
    <lineage>
        <taxon>Bacteria</taxon>
        <taxon>Bacillati</taxon>
        <taxon>Actinomycetota</taxon>
        <taxon>Actinomycetes</taxon>
        <taxon>Micrococcales</taxon>
        <taxon>Microbacteriaceae</taxon>
        <taxon>Conyzicola</taxon>
    </lineage>
</organism>
<dbReference type="SUPFAM" id="SSF53448">
    <property type="entry name" value="Nucleotide-diphospho-sugar transferases"/>
    <property type="match status" value="1"/>
</dbReference>
<evidence type="ECO:0000313" key="5">
    <source>
        <dbReference type="EMBL" id="MBB5842994.1"/>
    </source>
</evidence>
<dbReference type="PANTHER" id="PTHR43398:SF1">
    <property type="entry name" value="DOLICHOL-PHOSPHATE MANNOSYLTRANSFERASE SUBUNIT 1"/>
    <property type="match status" value="1"/>
</dbReference>
<protein>
    <submittedName>
        <fullName evidence="5">Dolichol-phosphate mannosyltransferase</fullName>
        <ecNumber evidence="5">2.4.1.83</ecNumber>
    </submittedName>
</protein>
<gene>
    <name evidence="5" type="ORF">HD599_001317</name>
</gene>
<dbReference type="EMBL" id="JACHMJ010000001">
    <property type="protein sequence ID" value="MBB5842994.1"/>
    <property type="molecule type" value="Genomic_DNA"/>
</dbReference>
<feature type="domain" description="Glycosyltransferase 2-like" evidence="4">
    <location>
        <begin position="9"/>
        <end position="172"/>
    </location>
</feature>
<evidence type="ECO:0000256" key="3">
    <source>
        <dbReference type="ARBA" id="ARBA00022679"/>
    </source>
</evidence>
<dbReference type="CDD" id="cd06442">
    <property type="entry name" value="DPM1_like"/>
    <property type="match status" value="1"/>
</dbReference>
<comment type="caution">
    <text evidence="5">The sequence shown here is derived from an EMBL/GenBank/DDBJ whole genome shotgun (WGS) entry which is preliminary data.</text>
</comment>
<dbReference type="Gene3D" id="3.90.550.10">
    <property type="entry name" value="Spore Coat Polysaccharide Biosynthesis Protein SpsA, Chain A"/>
    <property type="match status" value="1"/>
</dbReference>
<dbReference type="InterPro" id="IPR039528">
    <property type="entry name" value="DPM1-like"/>
</dbReference>
<comment type="similarity">
    <text evidence="1">Belongs to the glycosyltransferase 2 family.</text>
</comment>
<evidence type="ECO:0000256" key="2">
    <source>
        <dbReference type="ARBA" id="ARBA00022676"/>
    </source>
</evidence>
<reference evidence="5 6" key="1">
    <citation type="submission" date="2020-08" db="EMBL/GenBank/DDBJ databases">
        <title>Sequencing the genomes of 1000 actinobacteria strains.</title>
        <authorList>
            <person name="Klenk H.-P."/>
        </authorList>
    </citation>
    <scope>NUCLEOTIDE SEQUENCE [LARGE SCALE GENOMIC DNA]</scope>
    <source>
        <strain evidence="5 6">DSM 105784</strain>
    </source>
</reference>
<dbReference type="GO" id="GO:0009247">
    <property type="term" value="P:glycolipid biosynthetic process"/>
    <property type="evidence" value="ECO:0007669"/>
    <property type="project" value="TreeGrafter"/>
</dbReference>
<name>A0A841AKS0_9MICO</name>
<dbReference type="PANTHER" id="PTHR43398">
    <property type="entry name" value="DOLICHOL-PHOSPHATE MANNOSYLTRANSFERASE SUBUNIT 1"/>
    <property type="match status" value="1"/>
</dbReference>
<dbReference type="AlphaFoldDB" id="A0A841AKS0"/>
<evidence type="ECO:0000259" key="4">
    <source>
        <dbReference type="Pfam" id="PF00535"/>
    </source>
</evidence>
<sequence length="244" mass="26358">MDDAADVLVVVPTYNEIESLGPILDRIRAAVPSADILVVDDGSPDGTGRLADERAAEDAAITVLHRTEKDGLGRAYLAGFAIAASRGYAFVVEIDADGSHDPAELPVMIQLARGGGDLVLGSRWVPGGSVRNWPRRRQAISRAGNAYSRIALRSGIHDITSGFRVFRMTALEWLASTTVSSQGYCFQVEMAWRVEQAGLIVVEHPIEFVERTTGTSKMHAGIVGEALVRVTQWGLAERFGRSRA</sequence>
<dbReference type="RefSeq" id="WP_184234977.1">
    <property type="nucleotide sequence ID" value="NZ_JACHMJ010000001.1"/>
</dbReference>
<dbReference type="InterPro" id="IPR029044">
    <property type="entry name" value="Nucleotide-diphossugar_trans"/>
</dbReference>
<evidence type="ECO:0000313" key="6">
    <source>
        <dbReference type="Proteomes" id="UP000536685"/>
    </source>
</evidence>
<keyword evidence="3 5" id="KW-0808">Transferase</keyword>
<dbReference type="InterPro" id="IPR001173">
    <property type="entry name" value="Glyco_trans_2-like"/>
</dbReference>